<dbReference type="EMBL" id="UINC01035611">
    <property type="protein sequence ID" value="SVB28290.1"/>
    <property type="molecule type" value="Genomic_DNA"/>
</dbReference>
<dbReference type="AlphaFoldDB" id="A0A382CQ77"/>
<feature type="transmembrane region" description="Helical" evidence="1">
    <location>
        <begin position="107"/>
        <end position="127"/>
    </location>
</feature>
<protein>
    <submittedName>
        <fullName evidence="2">Uncharacterized protein</fullName>
    </submittedName>
</protein>
<keyword evidence="1" id="KW-0472">Membrane</keyword>
<name>A0A382CQ77_9ZZZZ</name>
<keyword evidence="1" id="KW-0812">Transmembrane</keyword>
<evidence type="ECO:0000313" key="2">
    <source>
        <dbReference type="EMBL" id="SVB28290.1"/>
    </source>
</evidence>
<sequence>LVLSVFVLLFIPETVFPVSVPVRILGLLLLDFFWGMHHFAAQHYGMLRLFQYRANPSTAHSSHLHDRLFCWGTGFVLVLIAELLHGASFLQQKQILPAMPYDWGNEIIPIILRSGTLLVLGITAIMIRNALLQNSGLPRILYILGLGIMVTGAFQLQPIEFLMLWTLQHWITALGLAAQMGGNDIKKSMSVKNRIFKKSSFSEYQNQWIVLLFLCSISVILTPFFEIEAVSSGARYSEVIFPSFMYWLENSSWVTILVGVGLASGFLHYFMDRAVYRLSDAETRMSAKNLLFG</sequence>
<proteinExistence type="predicted"/>
<reference evidence="2" key="1">
    <citation type="submission" date="2018-05" db="EMBL/GenBank/DDBJ databases">
        <authorList>
            <person name="Lanie J.A."/>
            <person name="Ng W.-L."/>
            <person name="Kazmierczak K.M."/>
            <person name="Andrzejewski T.M."/>
            <person name="Davidsen T.M."/>
            <person name="Wayne K.J."/>
            <person name="Tettelin H."/>
            <person name="Glass J.I."/>
            <person name="Rusch D."/>
            <person name="Podicherti R."/>
            <person name="Tsui H.-C.T."/>
            <person name="Winkler M.E."/>
        </authorList>
    </citation>
    <scope>NUCLEOTIDE SEQUENCE</scope>
</reference>
<organism evidence="2">
    <name type="scientific">marine metagenome</name>
    <dbReference type="NCBI Taxonomy" id="408172"/>
    <lineage>
        <taxon>unclassified sequences</taxon>
        <taxon>metagenomes</taxon>
        <taxon>ecological metagenomes</taxon>
    </lineage>
</organism>
<gene>
    <name evidence="2" type="ORF">METZ01_LOCUS181144</name>
</gene>
<evidence type="ECO:0000256" key="1">
    <source>
        <dbReference type="SAM" id="Phobius"/>
    </source>
</evidence>
<feature type="transmembrane region" description="Helical" evidence="1">
    <location>
        <begin position="206"/>
        <end position="225"/>
    </location>
</feature>
<feature type="transmembrane region" description="Helical" evidence="1">
    <location>
        <begin position="68"/>
        <end position="87"/>
    </location>
</feature>
<accession>A0A382CQ77</accession>
<feature type="non-terminal residue" evidence="2">
    <location>
        <position position="1"/>
    </location>
</feature>
<feature type="transmembrane region" description="Helical" evidence="1">
    <location>
        <begin position="162"/>
        <end position="185"/>
    </location>
</feature>
<feature type="transmembrane region" description="Helical" evidence="1">
    <location>
        <begin position="139"/>
        <end position="156"/>
    </location>
</feature>
<feature type="transmembrane region" description="Helical" evidence="1">
    <location>
        <begin position="251"/>
        <end position="270"/>
    </location>
</feature>
<keyword evidence="1" id="KW-1133">Transmembrane helix</keyword>